<comment type="similarity">
    <text evidence="12 13">Belongs to the TonB-dependent receptor family.</text>
</comment>
<feature type="chain" id="PRO_5047538983" evidence="15">
    <location>
        <begin position="22"/>
        <end position="842"/>
    </location>
</feature>
<evidence type="ECO:0000256" key="6">
    <source>
        <dbReference type="ARBA" id="ARBA00022729"/>
    </source>
</evidence>
<keyword evidence="5 12" id="KW-0812">Transmembrane</keyword>
<keyword evidence="11 12" id="KW-0998">Cell outer membrane</keyword>
<dbReference type="EMBL" id="JBHRYE010000002">
    <property type="protein sequence ID" value="MFC3670063.1"/>
    <property type="molecule type" value="Genomic_DNA"/>
</dbReference>
<protein>
    <submittedName>
        <fullName evidence="18">TonB-dependent receptor</fullName>
    </submittedName>
</protein>
<accession>A0ABV7V1E8</accession>
<evidence type="ECO:0000256" key="8">
    <source>
        <dbReference type="ARBA" id="ARBA00023065"/>
    </source>
</evidence>
<evidence type="ECO:0000256" key="15">
    <source>
        <dbReference type="SAM" id="SignalP"/>
    </source>
</evidence>
<keyword evidence="2 12" id="KW-0813">Transport</keyword>
<sequence length="842" mass="89101">MALRFVLLACIFPAFCAQALAAEAPDAPAERAPDGTPTASPAPAAKTFSTGVAKGRDLLDSAISATSLDETDLPRLGVSNLAGIIGNMPGIRVESTGSDGFSSMTVRGLPLSGDGSKYLLIQEDGLPVLEFGDIHFGAMDTFVRADLSLSQVQAIRGGSASTFASNSPGGVINLISKTGEEAGGAVRYSGGLGYDLNRADFSYGAPIGHGWRFHIGGFYRIGEGPRHLGYNGFSGGQVKFNVTHDFVGGGYVRFYGKYLDDRQPPNAEYPVLLSGSNDKPTIASLPGTDVRRDTLNSKYTSTNLTMDENNNPMAIDQRRGIHGVSRAFGVETQFDIGGWTVSDRFRYASNSGSFNQELPFVFGPAAAMGTIVGGPGATFSYATGPNAGQSISSPATLSGGSGLLFLQLELYGKINKLDHVANDLRATRVWNLGSGKLTTTVGLYASQQSVQVLTNLNNSVVSVEGKAGSSYIDVTAANGTRMTDGGIMGYSFVMLPNPAAYHRYYDMQYRVLAPYGSANYQFGRFALGGSLRLDTGKVKGNTYGAELGNGRSGLTAYDMNRDGTISAAESKVAVLPLSQPGIVDYTYRYLSYSVGVNYRLAPDASLFARYSRGGRAAGERVLFTPGMDVAAGRPIDSSAAKTPVKQAEGGFKLRKPGLEVYVTGFWAATTERDFQIGADGAGRPIMISVVRDYSAKGVELEATAHRGPFNLALGATYVKARIDGDLTDPTLVGNTPRHQPSLLFQARPEYATALFNVGAQLNGLTSSYAQDSNILKQPGYVIVSPYLFVRPLKRVELGLSAYNVFDKLGIVSLAAASIPASGVANAQVLNGRTVTGSLRLEF</sequence>
<keyword evidence="10 12" id="KW-0472">Membrane</keyword>
<keyword evidence="6 15" id="KW-0732">Signal</keyword>
<comment type="subcellular location">
    <subcellularLocation>
        <location evidence="1 12">Cell outer membrane</location>
        <topology evidence="1 12">Multi-pass membrane protein</topology>
    </subcellularLocation>
</comment>
<gene>
    <name evidence="18" type="ORF">ACFOOT_01360</name>
</gene>
<dbReference type="SUPFAM" id="SSF56935">
    <property type="entry name" value="Porins"/>
    <property type="match status" value="1"/>
</dbReference>
<evidence type="ECO:0000256" key="7">
    <source>
        <dbReference type="ARBA" id="ARBA00023004"/>
    </source>
</evidence>
<feature type="signal peptide" evidence="15">
    <location>
        <begin position="1"/>
        <end position="21"/>
    </location>
</feature>
<evidence type="ECO:0000256" key="14">
    <source>
        <dbReference type="SAM" id="MobiDB-lite"/>
    </source>
</evidence>
<dbReference type="RefSeq" id="WP_191324554.1">
    <property type="nucleotide sequence ID" value="NZ_BMZP01000009.1"/>
</dbReference>
<keyword evidence="9 13" id="KW-0798">TonB box</keyword>
<dbReference type="Proteomes" id="UP001595683">
    <property type="component" value="Unassembled WGS sequence"/>
</dbReference>
<evidence type="ECO:0000256" key="2">
    <source>
        <dbReference type="ARBA" id="ARBA00022448"/>
    </source>
</evidence>
<evidence type="ECO:0000256" key="13">
    <source>
        <dbReference type="RuleBase" id="RU003357"/>
    </source>
</evidence>
<evidence type="ECO:0000259" key="16">
    <source>
        <dbReference type="Pfam" id="PF00593"/>
    </source>
</evidence>
<evidence type="ECO:0000313" key="18">
    <source>
        <dbReference type="EMBL" id="MFC3670063.1"/>
    </source>
</evidence>
<organism evidence="18 19">
    <name type="scientific">Novosphingobium pokkalii</name>
    <dbReference type="NCBI Taxonomy" id="1770194"/>
    <lineage>
        <taxon>Bacteria</taxon>
        <taxon>Pseudomonadati</taxon>
        <taxon>Pseudomonadota</taxon>
        <taxon>Alphaproteobacteria</taxon>
        <taxon>Sphingomonadales</taxon>
        <taxon>Sphingomonadaceae</taxon>
        <taxon>Novosphingobium</taxon>
    </lineage>
</organism>
<dbReference type="Gene3D" id="2.40.170.20">
    <property type="entry name" value="TonB-dependent receptor, beta-barrel domain"/>
    <property type="match status" value="1"/>
</dbReference>
<dbReference type="InterPro" id="IPR037066">
    <property type="entry name" value="Plug_dom_sf"/>
</dbReference>
<dbReference type="PANTHER" id="PTHR32552">
    <property type="entry name" value="FERRICHROME IRON RECEPTOR-RELATED"/>
    <property type="match status" value="1"/>
</dbReference>
<evidence type="ECO:0000256" key="12">
    <source>
        <dbReference type="PROSITE-ProRule" id="PRU01360"/>
    </source>
</evidence>
<keyword evidence="7" id="KW-0408">Iron</keyword>
<reference evidence="19" key="1">
    <citation type="journal article" date="2019" name="Int. J. Syst. Evol. Microbiol.">
        <title>The Global Catalogue of Microorganisms (GCM) 10K type strain sequencing project: providing services to taxonomists for standard genome sequencing and annotation.</title>
        <authorList>
            <consortium name="The Broad Institute Genomics Platform"/>
            <consortium name="The Broad Institute Genome Sequencing Center for Infectious Disease"/>
            <person name="Wu L."/>
            <person name="Ma J."/>
        </authorList>
    </citation>
    <scope>NUCLEOTIDE SEQUENCE [LARGE SCALE GENOMIC DNA]</scope>
    <source>
        <strain evidence="19">KCTC 42224</strain>
    </source>
</reference>
<keyword evidence="4" id="KW-0410">Iron transport</keyword>
<evidence type="ECO:0000256" key="4">
    <source>
        <dbReference type="ARBA" id="ARBA00022496"/>
    </source>
</evidence>
<dbReference type="PANTHER" id="PTHR32552:SF89">
    <property type="entry name" value="CATECHOLATE SIDEROPHORE RECEPTOR FIU"/>
    <property type="match status" value="1"/>
</dbReference>
<comment type="caution">
    <text evidence="18">The sequence shown here is derived from an EMBL/GenBank/DDBJ whole genome shotgun (WGS) entry which is preliminary data.</text>
</comment>
<dbReference type="InterPro" id="IPR000531">
    <property type="entry name" value="Beta-barrel_TonB"/>
</dbReference>
<keyword evidence="3 12" id="KW-1134">Transmembrane beta strand</keyword>
<evidence type="ECO:0000256" key="10">
    <source>
        <dbReference type="ARBA" id="ARBA00023136"/>
    </source>
</evidence>
<dbReference type="InterPro" id="IPR039426">
    <property type="entry name" value="TonB-dep_rcpt-like"/>
</dbReference>
<dbReference type="InterPro" id="IPR012910">
    <property type="entry name" value="Plug_dom"/>
</dbReference>
<evidence type="ECO:0000256" key="3">
    <source>
        <dbReference type="ARBA" id="ARBA00022452"/>
    </source>
</evidence>
<feature type="region of interest" description="Disordered" evidence="14">
    <location>
        <begin position="27"/>
        <end position="46"/>
    </location>
</feature>
<dbReference type="Pfam" id="PF07715">
    <property type="entry name" value="Plug"/>
    <property type="match status" value="1"/>
</dbReference>
<feature type="domain" description="TonB-dependent receptor-like beta-barrel" evidence="16">
    <location>
        <begin position="349"/>
        <end position="804"/>
    </location>
</feature>
<keyword evidence="18" id="KW-0675">Receptor</keyword>
<dbReference type="Pfam" id="PF00593">
    <property type="entry name" value="TonB_dep_Rec_b-barrel"/>
    <property type="match status" value="1"/>
</dbReference>
<proteinExistence type="inferred from homology"/>
<keyword evidence="8" id="KW-0406">Ion transport</keyword>
<feature type="domain" description="TonB-dependent receptor plug" evidence="17">
    <location>
        <begin position="58"/>
        <end position="171"/>
    </location>
</feature>
<evidence type="ECO:0000256" key="5">
    <source>
        <dbReference type="ARBA" id="ARBA00022692"/>
    </source>
</evidence>
<dbReference type="PROSITE" id="PS52016">
    <property type="entry name" value="TONB_DEPENDENT_REC_3"/>
    <property type="match status" value="1"/>
</dbReference>
<evidence type="ECO:0000256" key="11">
    <source>
        <dbReference type="ARBA" id="ARBA00023237"/>
    </source>
</evidence>
<evidence type="ECO:0000313" key="19">
    <source>
        <dbReference type="Proteomes" id="UP001595683"/>
    </source>
</evidence>
<name>A0ABV7V1E8_9SPHN</name>
<evidence type="ECO:0000256" key="9">
    <source>
        <dbReference type="ARBA" id="ARBA00023077"/>
    </source>
</evidence>
<dbReference type="Gene3D" id="2.170.130.10">
    <property type="entry name" value="TonB-dependent receptor, plug domain"/>
    <property type="match status" value="1"/>
</dbReference>
<keyword evidence="19" id="KW-1185">Reference proteome</keyword>
<feature type="compositionally biased region" description="Low complexity" evidence="14">
    <location>
        <begin position="34"/>
        <end position="46"/>
    </location>
</feature>
<dbReference type="InterPro" id="IPR036942">
    <property type="entry name" value="Beta-barrel_TonB_sf"/>
</dbReference>
<evidence type="ECO:0000256" key="1">
    <source>
        <dbReference type="ARBA" id="ARBA00004571"/>
    </source>
</evidence>
<evidence type="ECO:0000259" key="17">
    <source>
        <dbReference type="Pfam" id="PF07715"/>
    </source>
</evidence>